<protein>
    <submittedName>
        <fullName evidence="2">SMI1/KNR4 family protein</fullName>
    </submittedName>
</protein>
<proteinExistence type="predicted"/>
<dbReference type="InterPro" id="IPR037883">
    <property type="entry name" value="Knr4/Smi1-like_sf"/>
</dbReference>
<name>A0ABX8CNW3_9NOCA</name>
<evidence type="ECO:0000259" key="1">
    <source>
        <dbReference type="Pfam" id="PF09346"/>
    </source>
</evidence>
<evidence type="ECO:0000313" key="3">
    <source>
        <dbReference type="Proteomes" id="UP000683310"/>
    </source>
</evidence>
<keyword evidence="3" id="KW-1185">Reference proteome</keyword>
<dbReference type="InterPro" id="IPR051873">
    <property type="entry name" value="KNR4/SMI1_regulator"/>
</dbReference>
<feature type="domain" description="Knr4/Smi1-like" evidence="1">
    <location>
        <begin position="4"/>
        <end position="137"/>
    </location>
</feature>
<dbReference type="PANTHER" id="PTHR47432">
    <property type="entry name" value="CELL WALL ASSEMBLY REGULATOR SMI1"/>
    <property type="match status" value="1"/>
</dbReference>
<dbReference type="PANTHER" id="PTHR47432:SF1">
    <property type="entry name" value="CELL WALL ASSEMBLY REGULATOR SMI1"/>
    <property type="match status" value="1"/>
</dbReference>
<reference evidence="2 3" key="1">
    <citation type="submission" date="2021-04" db="EMBL/GenBank/DDBJ databases">
        <title>Nocardia tengchongensis.</title>
        <authorList>
            <person name="Zhuang k."/>
            <person name="Ran Y."/>
            <person name="Li W."/>
        </authorList>
    </citation>
    <scope>NUCLEOTIDE SEQUENCE [LARGE SCALE GENOMIC DNA]</scope>
    <source>
        <strain evidence="2 3">CFH S0057</strain>
    </source>
</reference>
<dbReference type="InterPro" id="IPR018958">
    <property type="entry name" value="Knr4/Smi1-like_dom"/>
</dbReference>
<dbReference type="SUPFAM" id="SSF160631">
    <property type="entry name" value="SMI1/KNR4-like"/>
    <property type="match status" value="1"/>
</dbReference>
<dbReference type="EMBL" id="CP074371">
    <property type="protein sequence ID" value="QVI20648.1"/>
    <property type="molecule type" value="Genomic_DNA"/>
</dbReference>
<dbReference type="Pfam" id="PF09346">
    <property type="entry name" value="SMI1_KNR4"/>
    <property type="match status" value="1"/>
</dbReference>
<evidence type="ECO:0000313" key="2">
    <source>
        <dbReference type="EMBL" id="QVI20648.1"/>
    </source>
</evidence>
<sequence>MDALTHYREVFGRALPDSLVAVLSVADGNDDEGDFFLHNLLGVEEIIAIQTVQEQTAESFRRVGLDCDRWVRCPEPGVVSRKFWKPGWVPFTADDGDSGFAVDMSPGPFGTSGQVITYGPDPAVRTVIAPSLTEFFELISARLELGSVLVDPCTGAVSLCTPAGSSNLVESLMR</sequence>
<dbReference type="RefSeq" id="WP_213556756.1">
    <property type="nucleotide sequence ID" value="NZ_JBHZDI010000018.1"/>
</dbReference>
<dbReference type="Gene3D" id="3.40.1580.10">
    <property type="entry name" value="SMI1/KNR4-like"/>
    <property type="match status" value="1"/>
</dbReference>
<organism evidence="2 3">
    <name type="scientific">Nocardia tengchongensis</name>
    <dbReference type="NCBI Taxonomy" id="2055889"/>
    <lineage>
        <taxon>Bacteria</taxon>
        <taxon>Bacillati</taxon>
        <taxon>Actinomycetota</taxon>
        <taxon>Actinomycetes</taxon>
        <taxon>Mycobacteriales</taxon>
        <taxon>Nocardiaceae</taxon>
        <taxon>Nocardia</taxon>
    </lineage>
</organism>
<gene>
    <name evidence="2" type="ORF">KHQ06_31750</name>
</gene>
<dbReference type="Proteomes" id="UP000683310">
    <property type="component" value="Chromosome"/>
</dbReference>
<accession>A0ABX8CNW3</accession>